<comment type="caution">
    <text evidence="1">The sequence shown here is derived from an EMBL/GenBank/DDBJ whole genome shotgun (WGS) entry which is preliminary data.</text>
</comment>
<evidence type="ECO:0000313" key="2">
    <source>
        <dbReference type="Proteomes" id="UP000789860"/>
    </source>
</evidence>
<feature type="non-terminal residue" evidence="1">
    <location>
        <position position="1"/>
    </location>
</feature>
<dbReference type="Proteomes" id="UP000789860">
    <property type="component" value="Unassembled WGS sequence"/>
</dbReference>
<organism evidence="1 2">
    <name type="scientific">Scutellospora calospora</name>
    <dbReference type="NCBI Taxonomy" id="85575"/>
    <lineage>
        <taxon>Eukaryota</taxon>
        <taxon>Fungi</taxon>
        <taxon>Fungi incertae sedis</taxon>
        <taxon>Mucoromycota</taxon>
        <taxon>Glomeromycotina</taxon>
        <taxon>Glomeromycetes</taxon>
        <taxon>Diversisporales</taxon>
        <taxon>Gigasporaceae</taxon>
        <taxon>Scutellospora</taxon>
    </lineage>
</organism>
<gene>
    <name evidence="1" type="ORF">SCALOS_LOCUS10985</name>
</gene>
<evidence type="ECO:0000313" key="1">
    <source>
        <dbReference type="EMBL" id="CAG8714087.1"/>
    </source>
</evidence>
<name>A0ACA9PND0_9GLOM</name>
<protein>
    <submittedName>
        <fullName evidence="1">8099_t:CDS:1</fullName>
    </submittedName>
</protein>
<sequence>CFEVNDSYLYQRLGKGFGVFDCDKKHDDLTGVLETFRNWIQLVAKLDNELQKQKLI</sequence>
<accession>A0ACA9PND0</accession>
<reference evidence="1" key="1">
    <citation type="submission" date="2021-06" db="EMBL/GenBank/DDBJ databases">
        <authorList>
            <person name="Kallberg Y."/>
            <person name="Tangrot J."/>
            <person name="Rosling A."/>
        </authorList>
    </citation>
    <scope>NUCLEOTIDE SEQUENCE</scope>
    <source>
        <strain evidence="1">AU212A</strain>
    </source>
</reference>
<feature type="non-terminal residue" evidence="1">
    <location>
        <position position="56"/>
    </location>
</feature>
<dbReference type="EMBL" id="CAJVPM010044467">
    <property type="protein sequence ID" value="CAG8714087.1"/>
    <property type="molecule type" value="Genomic_DNA"/>
</dbReference>
<keyword evidence="2" id="KW-1185">Reference proteome</keyword>
<proteinExistence type="predicted"/>